<evidence type="ECO:0000313" key="3">
    <source>
        <dbReference type="Proteomes" id="UP000297972"/>
    </source>
</evidence>
<dbReference type="OrthoDB" id="9806213at2"/>
<reference evidence="2 3" key="1">
    <citation type="submission" date="2019-03" db="EMBL/GenBank/DDBJ databases">
        <authorList>
            <person name="Li J."/>
        </authorList>
    </citation>
    <scope>NUCLEOTIDE SEQUENCE [LARGE SCALE GENOMIC DNA]</scope>
    <source>
        <strain evidence="2 3">3058</strain>
    </source>
</reference>
<dbReference type="InterPro" id="IPR046820">
    <property type="entry name" value="MmeI_TRD"/>
</dbReference>
<dbReference type="RefSeq" id="WP_135819292.1">
    <property type="nucleotide sequence ID" value="NZ_SRPG01000418.1"/>
</dbReference>
<keyword evidence="2" id="KW-0808">Transferase</keyword>
<name>A0A4Z1BRA2_9RHOB</name>
<dbReference type="EMBL" id="SRPG01000418">
    <property type="protein sequence ID" value="TGN39692.1"/>
    <property type="molecule type" value="Genomic_DNA"/>
</dbReference>
<dbReference type="AlphaFoldDB" id="A0A4Z1BRA2"/>
<gene>
    <name evidence="2" type="ORF">E4L95_21695</name>
</gene>
<keyword evidence="2" id="KW-0489">Methyltransferase</keyword>
<evidence type="ECO:0000313" key="2">
    <source>
        <dbReference type="EMBL" id="TGN39692.1"/>
    </source>
</evidence>
<dbReference type="Pfam" id="PF20466">
    <property type="entry name" value="MmeI_TRD"/>
    <property type="match status" value="1"/>
</dbReference>
<sequence>MSFQIEKGKIFGNLRVDADVAGAKALRANEGISSPGVKLHGAGFIVSSAEAQTLGLGTVPGLEAHIRHYRNGRDLTASSRGVMVIDLFGLTEEEVRTKFPSVYQWLRDRVWPEREAKASASPDSTQYAKLWWLHGKPRPMLRPTLDGLARFIATVETTKHRLFQFLDGATLPDNMLIAVGMDDAATLSVLSSRLHVVWALSAGGRLGYGNDPRYNKSKCFDPFPFPYAAETQKTHLRLLGEQLDAHRKAQQAAHLKLTLTGMYNVLEKLRAGDRIEGKDREIYDQGLGSGCIDFRCAA</sequence>
<proteinExistence type="predicted"/>
<comment type="caution">
    <text evidence="2">The sequence shown here is derived from an EMBL/GenBank/DDBJ whole genome shotgun (WGS) entry which is preliminary data.</text>
</comment>
<accession>A0A4Z1BRA2</accession>
<feature type="domain" description="MmeI-like target recognition" evidence="1">
    <location>
        <begin position="163"/>
        <end position="226"/>
    </location>
</feature>
<protein>
    <submittedName>
        <fullName evidence="2">Class I SAM-dependent DNA methyltransferase</fullName>
    </submittedName>
</protein>
<keyword evidence="3" id="KW-1185">Reference proteome</keyword>
<dbReference type="Proteomes" id="UP000297972">
    <property type="component" value="Unassembled WGS sequence"/>
</dbReference>
<dbReference type="GO" id="GO:0032259">
    <property type="term" value="P:methylation"/>
    <property type="evidence" value="ECO:0007669"/>
    <property type="project" value="UniProtKB-KW"/>
</dbReference>
<evidence type="ECO:0000259" key="1">
    <source>
        <dbReference type="Pfam" id="PF20466"/>
    </source>
</evidence>
<dbReference type="GO" id="GO:0008168">
    <property type="term" value="F:methyltransferase activity"/>
    <property type="evidence" value="ECO:0007669"/>
    <property type="project" value="UniProtKB-KW"/>
</dbReference>
<organism evidence="2 3">
    <name type="scientific">Paracoccus liaowanqingii</name>
    <dbReference type="NCBI Taxonomy" id="2560053"/>
    <lineage>
        <taxon>Bacteria</taxon>
        <taxon>Pseudomonadati</taxon>
        <taxon>Pseudomonadota</taxon>
        <taxon>Alphaproteobacteria</taxon>
        <taxon>Rhodobacterales</taxon>
        <taxon>Paracoccaceae</taxon>
        <taxon>Paracoccus</taxon>
    </lineage>
</organism>